<dbReference type="InterPro" id="IPR050268">
    <property type="entry name" value="NADH-dep_flavin_reductase"/>
</dbReference>
<comment type="similarity">
    <text evidence="1">Belongs to the non-flavoprotein flavin reductase family.</text>
</comment>
<reference evidence="4 5" key="1">
    <citation type="submission" date="2023-10" db="EMBL/GenBank/DDBJ databases">
        <title>Development of a sustainable strategy for remediation of hydrocarbon-contaminated territories based on the waste exchange concept.</title>
        <authorList>
            <person name="Krivoruchko A."/>
        </authorList>
    </citation>
    <scope>NUCLEOTIDE SEQUENCE [LARGE SCALE GENOMIC DNA]</scope>
    <source>
        <strain evidence="4 5">IEGM 60</strain>
    </source>
</reference>
<evidence type="ECO:0000259" key="3">
    <source>
        <dbReference type="SMART" id="SM00903"/>
    </source>
</evidence>
<keyword evidence="5" id="KW-1185">Reference proteome</keyword>
<dbReference type="EMBL" id="JAWLKA010000019">
    <property type="protein sequence ID" value="MDV6284521.1"/>
    <property type="molecule type" value="Genomic_DNA"/>
</dbReference>
<sequence length="176" mass="19461">MVRIQQMSGTSQLRKAFGAFPSGVAALCARIDQVPVGMAASSFTSVSVDPPLVSVCIQKTSTTWPLLRGRHRLGLSVLSQWHDVACRQLASKEGDRFAGVEWDASAHDSIFIRRSSAWMEVSLYDEVEAGDHTIALLEVHGIDTAPDTPPLIFHASKFRQIALTRDEELRLHAHQW</sequence>
<gene>
    <name evidence="4" type="ORF">R3Q59_28930</name>
</gene>
<dbReference type="RefSeq" id="WP_317570374.1">
    <property type="nucleotide sequence ID" value="NZ_JAWLKA010000019.1"/>
</dbReference>
<protein>
    <submittedName>
        <fullName evidence="4">Flavin reductase family protein</fullName>
        <ecNumber evidence="4">1.-.-.-</ecNumber>
    </submittedName>
</protein>
<evidence type="ECO:0000256" key="1">
    <source>
        <dbReference type="ARBA" id="ARBA00008898"/>
    </source>
</evidence>
<dbReference type="EC" id="1.-.-.-" evidence="4"/>
<accession>A0ABU4CLS9</accession>
<proteinExistence type="inferred from homology"/>
<evidence type="ECO:0000313" key="5">
    <source>
        <dbReference type="Proteomes" id="UP001185737"/>
    </source>
</evidence>
<feature type="domain" description="Flavin reductase like" evidence="3">
    <location>
        <begin position="17"/>
        <end position="160"/>
    </location>
</feature>
<dbReference type="InterPro" id="IPR002563">
    <property type="entry name" value="Flavin_Rdtase-like_dom"/>
</dbReference>
<dbReference type="Pfam" id="PF01613">
    <property type="entry name" value="Flavin_Reduct"/>
    <property type="match status" value="1"/>
</dbReference>
<dbReference type="PANTHER" id="PTHR30466:SF11">
    <property type="entry name" value="FLAVIN-DEPENDENT MONOOXYGENASE, REDUCTASE SUBUNIT HSAB"/>
    <property type="match status" value="1"/>
</dbReference>
<name>A0ABU4CLS9_RHOJO</name>
<dbReference type="Proteomes" id="UP001185737">
    <property type="component" value="Unassembled WGS sequence"/>
</dbReference>
<dbReference type="GO" id="GO:0016491">
    <property type="term" value="F:oxidoreductase activity"/>
    <property type="evidence" value="ECO:0007669"/>
    <property type="project" value="UniProtKB-KW"/>
</dbReference>
<dbReference type="SMART" id="SM00903">
    <property type="entry name" value="Flavin_Reduct"/>
    <property type="match status" value="1"/>
</dbReference>
<organism evidence="4 5">
    <name type="scientific">Rhodococcus jostii</name>
    <dbReference type="NCBI Taxonomy" id="132919"/>
    <lineage>
        <taxon>Bacteria</taxon>
        <taxon>Bacillati</taxon>
        <taxon>Actinomycetota</taxon>
        <taxon>Actinomycetes</taxon>
        <taxon>Mycobacteriales</taxon>
        <taxon>Nocardiaceae</taxon>
        <taxon>Rhodococcus</taxon>
    </lineage>
</organism>
<evidence type="ECO:0000256" key="2">
    <source>
        <dbReference type="ARBA" id="ARBA00023002"/>
    </source>
</evidence>
<dbReference type="PANTHER" id="PTHR30466">
    <property type="entry name" value="FLAVIN REDUCTASE"/>
    <property type="match status" value="1"/>
</dbReference>
<comment type="caution">
    <text evidence="4">The sequence shown here is derived from an EMBL/GenBank/DDBJ whole genome shotgun (WGS) entry which is preliminary data.</text>
</comment>
<dbReference type="InterPro" id="IPR012349">
    <property type="entry name" value="Split_barrel_FMN-bd"/>
</dbReference>
<keyword evidence="2 4" id="KW-0560">Oxidoreductase</keyword>
<dbReference type="SUPFAM" id="SSF50475">
    <property type="entry name" value="FMN-binding split barrel"/>
    <property type="match status" value="1"/>
</dbReference>
<dbReference type="Gene3D" id="2.30.110.10">
    <property type="entry name" value="Electron Transport, Fmn-binding Protein, Chain A"/>
    <property type="match status" value="1"/>
</dbReference>
<evidence type="ECO:0000313" key="4">
    <source>
        <dbReference type="EMBL" id="MDV6284521.1"/>
    </source>
</evidence>